<comment type="pathway">
    <text evidence="2">Protein modification; protein ubiquitination.</text>
</comment>
<name>A0A316ZHU0_9BASI</name>
<keyword evidence="7" id="KW-0479">Metal-binding</keyword>
<feature type="domain" description="Pex N-terminal" evidence="16">
    <location>
        <begin position="28"/>
        <end position="291"/>
    </location>
</feature>
<evidence type="ECO:0000256" key="5">
    <source>
        <dbReference type="ARBA" id="ARBA00022448"/>
    </source>
</evidence>
<evidence type="ECO:0000256" key="15">
    <source>
        <dbReference type="ARBA" id="ARBA00034505"/>
    </source>
</evidence>
<evidence type="ECO:0000256" key="12">
    <source>
        <dbReference type="ARBA" id="ARBA00023136"/>
    </source>
</evidence>
<dbReference type="GO" id="GO:0016562">
    <property type="term" value="P:protein import into peroxisome matrix, receptor recycling"/>
    <property type="evidence" value="ECO:0007669"/>
    <property type="project" value="UniProtKB-ARBA"/>
</dbReference>
<keyword evidence="18" id="KW-1185">Reference proteome</keyword>
<dbReference type="AlphaFoldDB" id="A0A316ZHU0"/>
<keyword evidence="9" id="KW-0862">Zinc</keyword>
<evidence type="ECO:0000313" key="18">
    <source>
        <dbReference type="Proteomes" id="UP000245946"/>
    </source>
</evidence>
<evidence type="ECO:0000256" key="4">
    <source>
        <dbReference type="ARBA" id="ARBA00018980"/>
    </source>
</evidence>
<dbReference type="GO" id="GO:0004842">
    <property type="term" value="F:ubiquitin-protein transferase activity"/>
    <property type="evidence" value="ECO:0007669"/>
    <property type="project" value="TreeGrafter"/>
</dbReference>
<dbReference type="GeneID" id="37268789"/>
<dbReference type="InterPro" id="IPR006845">
    <property type="entry name" value="Pex_N"/>
</dbReference>
<keyword evidence="6" id="KW-0812">Transmembrane</keyword>
<dbReference type="GO" id="GO:0006513">
    <property type="term" value="P:protein monoubiquitination"/>
    <property type="evidence" value="ECO:0007669"/>
    <property type="project" value="TreeGrafter"/>
</dbReference>
<evidence type="ECO:0000256" key="14">
    <source>
        <dbReference type="ARBA" id="ARBA00029692"/>
    </source>
</evidence>
<comment type="similarity">
    <text evidence="3">Belongs to the pex2/pex10/pex12 family.</text>
</comment>
<keyword evidence="10" id="KW-0653">Protein transport</keyword>
<keyword evidence="5" id="KW-0813">Transport</keyword>
<evidence type="ECO:0000256" key="9">
    <source>
        <dbReference type="ARBA" id="ARBA00022833"/>
    </source>
</evidence>
<dbReference type="GO" id="GO:0005778">
    <property type="term" value="C:peroxisomal membrane"/>
    <property type="evidence" value="ECO:0007669"/>
    <property type="project" value="UniProtKB-SubCell"/>
</dbReference>
<evidence type="ECO:0000313" key="17">
    <source>
        <dbReference type="EMBL" id="PWO01070.1"/>
    </source>
</evidence>
<evidence type="ECO:0000256" key="2">
    <source>
        <dbReference type="ARBA" id="ARBA00004906"/>
    </source>
</evidence>
<evidence type="ECO:0000259" key="16">
    <source>
        <dbReference type="Pfam" id="PF04757"/>
    </source>
</evidence>
<accession>A0A316ZHU0</accession>
<proteinExistence type="inferred from homology"/>
<organism evidence="17 18">
    <name type="scientific">Tilletiopsis washingtonensis</name>
    <dbReference type="NCBI Taxonomy" id="58919"/>
    <lineage>
        <taxon>Eukaryota</taxon>
        <taxon>Fungi</taxon>
        <taxon>Dikarya</taxon>
        <taxon>Basidiomycota</taxon>
        <taxon>Ustilaginomycotina</taxon>
        <taxon>Exobasidiomycetes</taxon>
        <taxon>Entylomatales</taxon>
        <taxon>Entylomatales incertae sedis</taxon>
        <taxon>Tilletiopsis</taxon>
    </lineage>
</organism>
<evidence type="ECO:0000256" key="8">
    <source>
        <dbReference type="ARBA" id="ARBA00022771"/>
    </source>
</evidence>
<dbReference type="STRING" id="58919.A0A316ZHU0"/>
<evidence type="ECO:0000256" key="13">
    <source>
        <dbReference type="ARBA" id="ARBA00023140"/>
    </source>
</evidence>
<dbReference type="EMBL" id="KZ819283">
    <property type="protein sequence ID" value="PWO01070.1"/>
    <property type="molecule type" value="Genomic_DNA"/>
</dbReference>
<dbReference type="Proteomes" id="UP000245946">
    <property type="component" value="Unassembled WGS sequence"/>
</dbReference>
<dbReference type="PANTHER" id="PTHR12888:SF0">
    <property type="entry name" value="PEROXISOME ASSEMBLY PROTEIN 12"/>
    <property type="match status" value="1"/>
</dbReference>
<dbReference type="RefSeq" id="XP_025601348.1">
    <property type="nucleotide sequence ID" value="XM_025741245.1"/>
</dbReference>
<evidence type="ECO:0000256" key="3">
    <source>
        <dbReference type="ARBA" id="ARBA00008704"/>
    </source>
</evidence>
<dbReference type="InterPro" id="IPR017375">
    <property type="entry name" value="PEX12"/>
</dbReference>
<evidence type="ECO:0000256" key="7">
    <source>
        <dbReference type="ARBA" id="ARBA00022723"/>
    </source>
</evidence>
<comment type="subcellular location">
    <subcellularLocation>
        <location evidence="1">Peroxisome membrane</location>
        <topology evidence="1">Multi-pass membrane protein</topology>
    </subcellularLocation>
</comment>
<dbReference type="Pfam" id="PF04757">
    <property type="entry name" value="Pex2_Pex12"/>
    <property type="match status" value="1"/>
</dbReference>
<dbReference type="OrthoDB" id="107372at2759"/>
<dbReference type="PANTHER" id="PTHR12888">
    <property type="entry name" value="PEROXISOME ASSEMBLY PROTEIN 12 PEROXIN-12"/>
    <property type="match status" value="1"/>
</dbReference>
<evidence type="ECO:0000256" key="1">
    <source>
        <dbReference type="ARBA" id="ARBA00004585"/>
    </source>
</evidence>
<evidence type="ECO:0000256" key="6">
    <source>
        <dbReference type="ARBA" id="ARBA00022692"/>
    </source>
</evidence>
<keyword evidence="12" id="KW-0472">Membrane</keyword>
<protein>
    <recommendedName>
        <fullName evidence="4">Peroxisome assembly protein 12</fullName>
    </recommendedName>
    <alternativeName>
        <fullName evidence="14">Peroxin-12</fullName>
    </alternativeName>
</protein>
<keyword evidence="11" id="KW-1133">Transmembrane helix</keyword>
<evidence type="ECO:0000256" key="11">
    <source>
        <dbReference type="ARBA" id="ARBA00022989"/>
    </source>
</evidence>
<sequence length="423" mass="46907">MDVLSSVDPTQSGAPDALRPSFFELVAQEQLRDLLAPALRFVVATLAQRHPRALLRVANRFDEVYALAMYAVERHYLKTWGSSFAENFYGLRRRRRPGLSSSRTKGFSATPRASLARYEALRPREIRASLFLLVAAPYLKGKLHDAWERVGGGAQGALFEDERGWADETASQTRIERLRALATYALRHGYPWASAAYQLWLLSYNIAYLFEKTPYWRPWLQALRVDIRRVGPGDYPPAPPLLPPDMPSPLRSPLQFALRLLQSSPYMAFEALKYALPLSIFAFKFLEWWYSPDNPRRRRGGGGGASGALGGENDSAPTLGAPKVLLPHPKGCLYVKDASWRAPGVATTRLPPVEDSEKRLAAQEGLLHNSCVLCGAAPIANPAMLPTGYAGCFACLHAALERVPRCPVTLVRVAEGDLRRVLG</sequence>
<comment type="subunit">
    <text evidence="15">Component of the PEX2-PEX10-PEX12 retrotranslocation channel, composed of PEX2, PEX10 and PEX12.</text>
</comment>
<gene>
    <name evidence="17" type="ORF">FA09DRAFT_327043</name>
</gene>
<dbReference type="GO" id="GO:1990429">
    <property type="term" value="C:peroxisomal importomer complex"/>
    <property type="evidence" value="ECO:0007669"/>
    <property type="project" value="TreeGrafter"/>
</dbReference>
<dbReference type="GO" id="GO:0008270">
    <property type="term" value="F:zinc ion binding"/>
    <property type="evidence" value="ECO:0007669"/>
    <property type="project" value="UniProtKB-KW"/>
</dbReference>
<keyword evidence="13" id="KW-0576">Peroxisome</keyword>
<keyword evidence="8" id="KW-0863">Zinc-finger</keyword>
<evidence type="ECO:0000256" key="10">
    <source>
        <dbReference type="ARBA" id="ARBA00022927"/>
    </source>
</evidence>
<reference evidence="17 18" key="1">
    <citation type="journal article" date="2018" name="Mol. Biol. Evol.">
        <title>Broad Genomic Sampling Reveals a Smut Pathogenic Ancestry of the Fungal Clade Ustilaginomycotina.</title>
        <authorList>
            <person name="Kijpornyongpan T."/>
            <person name="Mondo S.J."/>
            <person name="Barry K."/>
            <person name="Sandor L."/>
            <person name="Lee J."/>
            <person name="Lipzen A."/>
            <person name="Pangilinan J."/>
            <person name="LaButti K."/>
            <person name="Hainaut M."/>
            <person name="Henrissat B."/>
            <person name="Grigoriev I.V."/>
            <person name="Spatafora J.W."/>
            <person name="Aime M.C."/>
        </authorList>
    </citation>
    <scope>NUCLEOTIDE SEQUENCE [LARGE SCALE GENOMIC DNA]</scope>
    <source>
        <strain evidence="17 18">MCA 4186</strain>
    </source>
</reference>